<sequence length="335" mass="36793">MQAIGYTTGNLYQFECDTPVPEARDILVEVSAIAVNPVDTKIRSRVTPPEGQPKVLGWDAVGTVKAVGSEVSLFNVGDRVWYAGDVSRSGCNAQFQCVDERICAKAPDTLNNAEAAAMPLTTITAWEMLFDRLQVPFGDEASDRRVLVLGAGGGVGSMLVQLLRQLTSATIVATASREESRQWVKSLGAHHVLDHREPLAPQLEALDGIDNVTDVASANRTGEHYENLIQMLKPQGRLVLIDDPSEPLDIKLMKQKCLSLHWEFMFTRAMFKTDDMQKQHELLSKVAELVDAGKLRSTLGEHYGAITADNLERAHTAMKTEHTRGKVVLEGFEGI</sequence>
<keyword evidence="2" id="KW-0479">Metal-binding</keyword>
<dbReference type="OrthoDB" id="9785812at2"/>
<evidence type="ECO:0000313" key="5">
    <source>
        <dbReference type="Proteomes" id="UP000627715"/>
    </source>
</evidence>
<dbReference type="Gene3D" id="3.40.50.720">
    <property type="entry name" value="NAD(P)-binding Rossmann-like Domain"/>
    <property type="match status" value="1"/>
</dbReference>
<reference evidence="4" key="1">
    <citation type="journal article" date="2014" name="Int. J. Syst. Evol. Microbiol.">
        <title>Complete genome sequence of Corynebacterium casei LMG S-19264T (=DSM 44701T), isolated from a smear-ripened cheese.</title>
        <authorList>
            <consortium name="US DOE Joint Genome Institute (JGI-PGF)"/>
            <person name="Walter F."/>
            <person name="Albersmeier A."/>
            <person name="Kalinowski J."/>
            <person name="Ruckert C."/>
        </authorList>
    </citation>
    <scope>NUCLEOTIDE SEQUENCE</scope>
    <source>
        <strain evidence="4">CGMCC 1.15425</strain>
    </source>
</reference>
<dbReference type="Pfam" id="PF08240">
    <property type="entry name" value="ADH_N"/>
    <property type="match status" value="1"/>
</dbReference>
<dbReference type="Gene3D" id="3.90.180.10">
    <property type="entry name" value="Medium-chain alcohol dehydrogenases, catalytic domain"/>
    <property type="match status" value="1"/>
</dbReference>
<dbReference type="CDD" id="cd08252">
    <property type="entry name" value="AL_MDR"/>
    <property type="match status" value="1"/>
</dbReference>
<dbReference type="RefSeq" id="WP_068812521.1">
    <property type="nucleotide sequence ID" value="NZ_BMIY01000001.1"/>
</dbReference>
<evidence type="ECO:0000313" key="4">
    <source>
        <dbReference type="EMBL" id="GGG48025.1"/>
    </source>
</evidence>
<reference evidence="4" key="2">
    <citation type="submission" date="2020-09" db="EMBL/GenBank/DDBJ databases">
        <authorList>
            <person name="Sun Q."/>
            <person name="Zhou Y."/>
        </authorList>
    </citation>
    <scope>NUCLEOTIDE SEQUENCE</scope>
    <source>
        <strain evidence="4">CGMCC 1.15425</strain>
    </source>
</reference>
<dbReference type="PANTHER" id="PTHR44154">
    <property type="entry name" value="QUINONE OXIDOREDUCTASE"/>
    <property type="match status" value="1"/>
</dbReference>
<keyword evidence="1" id="KW-0521">NADP</keyword>
<dbReference type="NCBIfam" id="TIGR02817">
    <property type="entry name" value="adh_fam_1"/>
    <property type="match status" value="1"/>
</dbReference>
<dbReference type="GO" id="GO:0008270">
    <property type="term" value="F:zinc ion binding"/>
    <property type="evidence" value="ECO:0007669"/>
    <property type="project" value="InterPro"/>
</dbReference>
<feature type="domain" description="Enoyl reductase (ER)" evidence="3">
    <location>
        <begin position="9"/>
        <end position="329"/>
    </location>
</feature>
<proteinExistence type="inferred from homology"/>
<keyword evidence="2" id="KW-0862">Zinc</keyword>
<dbReference type="EMBL" id="BMIY01000001">
    <property type="protein sequence ID" value="GGG48025.1"/>
    <property type="molecule type" value="Genomic_DNA"/>
</dbReference>
<name>A0A917LNM7_9GAMM</name>
<organism evidence="4 5">
    <name type="scientific">Pseudohongiella nitratireducens</name>
    <dbReference type="NCBI Taxonomy" id="1768907"/>
    <lineage>
        <taxon>Bacteria</taxon>
        <taxon>Pseudomonadati</taxon>
        <taxon>Pseudomonadota</taxon>
        <taxon>Gammaproteobacteria</taxon>
        <taxon>Pseudomonadales</taxon>
        <taxon>Pseudohongiellaceae</taxon>
        <taxon>Pseudohongiella</taxon>
    </lineage>
</organism>
<accession>A0A917LNM7</accession>
<dbReference type="SUPFAM" id="SSF50129">
    <property type="entry name" value="GroES-like"/>
    <property type="match status" value="1"/>
</dbReference>
<dbReference type="InterPro" id="IPR011032">
    <property type="entry name" value="GroES-like_sf"/>
</dbReference>
<dbReference type="Pfam" id="PF13602">
    <property type="entry name" value="ADH_zinc_N_2"/>
    <property type="match status" value="1"/>
</dbReference>
<evidence type="ECO:0000256" key="2">
    <source>
        <dbReference type="RuleBase" id="RU364000"/>
    </source>
</evidence>
<dbReference type="InterPro" id="IPR013154">
    <property type="entry name" value="ADH-like_N"/>
</dbReference>
<comment type="caution">
    <text evidence="4">The sequence shown here is derived from an EMBL/GenBank/DDBJ whole genome shotgun (WGS) entry which is preliminary data.</text>
</comment>
<keyword evidence="5" id="KW-1185">Reference proteome</keyword>
<comment type="similarity">
    <text evidence="2">Belongs to the zinc-containing alcohol dehydrogenase family. Quinone oxidoreductase subfamily.</text>
</comment>
<evidence type="ECO:0000256" key="1">
    <source>
        <dbReference type="ARBA" id="ARBA00022857"/>
    </source>
</evidence>
<dbReference type="SUPFAM" id="SSF51735">
    <property type="entry name" value="NAD(P)-binding Rossmann-fold domains"/>
    <property type="match status" value="1"/>
</dbReference>
<dbReference type="Proteomes" id="UP000627715">
    <property type="component" value="Unassembled WGS sequence"/>
</dbReference>
<evidence type="ECO:0000259" key="3">
    <source>
        <dbReference type="SMART" id="SM00829"/>
    </source>
</evidence>
<dbReference type="InterPro" id="IPR020843">
    <property type="entry name" value="ER"/>
</dbReference>
<protein>
    <recommendedName>
        <fullName evidence="2">Zinc-type alcohol dehydrogenase-like protein</fullName>
    </recommendedName>
</protein>
<keyword evidence="2" id="KW-0560">Oxidoreductase</keyword>
<dbReference type="PANTHER" id="PTHR44154:SF1">
    <property type="entry name" value="QUINONE OXIDOREDUCTASE"/>
    <property type="match status" value="1"/>
</dbReference>
<dbReference type="InterPro" id="IPR036291">
    <property type="entry name" value="NAD(P)-bd_dom_sf"/>
</dbReference>
<dbReference type="InterPro" id="IPR014182">
    <property type="entry name" value="ADH_Zn_typ-1"/>
</dbReference>
<gene>
    <name evidence="4" type="ORF">GCM10011403_01330</name>
</gene>
<dbReference type="SMART" id="SM00829">
    <property type="entry name" value="PKS_ER"/>
    <property type="match status" value="1"/>
</dbReference>
<dbReference type="InterPro" id="IPR051603">
    <property type="entry name" value="Zinc-ADH_QOR/CCCR"/>
</dbReference>
<dbReference type="GO" id="GO:0016491">
    <property type="term" value="F:oxidoreductase activity"/>
    <property type="evidence" value="ECO:0007669"/>
    <property type="project" value="UniProtKB-KW"/>
</dbReference>
<dbReference type="AlphaFoldDB" id="A0A917LNM7"/>